<evidence type="ECO:0008006" key="3">
    <source>
        <dbReference type="Google" id="ProtNLM"/>
    </source>
</evidence>
<dbReference type="InterPro" id="IPR027417">
    <property type="entry name" value="P-loop_NTPase"/>
</dbReference>
<protein>
    <recommendedName>
        <fullName evidence="3">Centromere protein M</fullName>
    </recommendedName>
</protein>
<dbReference type="Pfam" id="PF11111">
    <property type="entry name" value="CENP-M"/>
    <property type="match status" value="1"/>
</dbReference>
<sequence length="180" mass="20728">MAESIIHKRLTYYSRSFNNVGTVNVLMVSVSQIYLDTVGKDLYVTREVQSKKRQYSLKVHTCKTILDVLENMPDEFYVDFIVFIIDPGIGNCLYEIETNLTFIDSCFPREKMCIVVPEASFLKSMVSPIQIWEFARKYQLNVINGQIKRPSGYFNLSKRILNMMEACTGLLNGLPMLNTI</sequence>
<evidence type="ECO:0000313" key="2">
    <source>
        <dbReference type="Proteomes" id="UP001359485"/>
    </source>
</evidence>
<name>A0ABR1B7G2_POLSC</name>
<dbReference type="Proteomes" id="UP001359485">
    <property type="component" value="Unassembled WGS sequence"/>
</dbReference>
<comment type="caution">
    <text evidence="1">The sequence shown here is derived from an EMBL/GenBank/DDBJ whole genome shotgun (WGS) entry which is preliminary data.</text>
</comment>
<accession>A0ABR1B7G2</accession>
<dbReference type="Gene3D" id="3.40.50.300">
    <property type="entry name" value="P-loop containing nucleotide triphosphate hydrolases"/>
    <property type="match status" value="1"/>
</dbReference>
<proteinExistence type="predicted"/>
<reference evidence="1 2" key="1">
    <citation type="submission" date="2023-09" db="EMBL/GenBank/DDBJ databases">
        <title>Genomes of two closely related lineages of the louse Polyplax serrata with different host specificities.</title>
        <authorList>
            <person name="Martinu J."/>
            <person name="Tarabai H."/>
            <person name="Stefka J."/>
            <person name="Hypsa V."/>
        </authorList>
    </citation>
    <scope>NUCLEOTIDE SEQUENCE [LARGE SCALE GENOMIC DNA]</scope>
    <source>
        <strain evidence="1">98ZLc_SE</strain>
    </source>
</reference>
<evidence type="ECO:0000313" key="1">
    <source>
        <dbReference type="EMBL" id="KAK6637516.1"/>
    </source>
</evidence>
<organism evidence="1 2">
    <name type="scientific">Polyplax serrata</name>
    <name type="common">Common mouse louse</name>
    <dbReference type="NCBI Taxonomy" id="468196"/>
    <lineage>
        <taxon>Eukaryota</taxon>
        <taxon>Metazoa</taxon>
        <taxon>Ecdysozoa</taxon>
        <taxon>Arthropoda</taxon>
        <taxon>Hexapoda</taxon>
        <taxon>Insecta</taxon>
        <taxon>Pterygota</taxon>
        <taxon>Neoptera</taxon>
        <taxon>Paraneoptera</taxon>
        <taxon>Psocodea</taxon>
        <taxon>Troctomorpha</taxon>
        <taxon>Phthiraptera</taxon>
        <taxon>Anoplura</taxon>
        <taxon>Polyplacidae</taxon>
        <taxon>Polyplax</taxon>
    </lineage>
</organism>
<keyword evidence="2" id="KW-1185">Reference proteome</keyword>
<gene>
    <name evidence="1" type="ORF">RUM44_007938</name>
</gene>
<dbReference type="InterPro" id="IPR020987">
    <property type="entry name" value="Centromere_Cenp-M"/>
</dbReference>
<dbReference type="EMBL" id="JAWJWF010000002">
    <property type="protein sequence ID" value="KAK6637516.1"/>
    <property type="molecule type" value="Genomic_DNA"/>
</dbReference>